<accession>A0A1X0NWT0</accession>
<sequence length="1463" mass="164792">MLAPTRHHLSLDALSSFLPSHSFSDAIPIISRRLQVLSYVLAEISSAAMLLDDYVRAVLNLSHRLFTAWQSIAVAAIARQDSTDTEIRRGGNGNTLLRRWHRMRRFSCDRENTTSPHLHSRHRSSSERGERKKLRVCYQKENVAARHVENARRIVVMALFHQYLQVVVVDSMDDLVLRDWIGPRHPPQRRTQHNTHHHHHHHHHQQTSSHRRDSSENRFTDLTDVEENTTSNNERERAQRMLPCLKRARSVLTPQRPKKQEEQHQHGRGRQLVRSLSLVGKRNDDNHHDNNNDTNNNSTTTNNNNSTDTNNEYAFFPVNLQVFMRAAIAFNPTACALQLMSRCVLHARHVRNVDDEVVVNTSDIGEGEGEGEGEEGLFYVVVASRAVGVCEHNEPCFGNRKFFFVTYQEPEMPPEYEIPLTTTTTTTSNSNSNNNSTNNNSTTSTGIAGVMPSLQSIRTMGRETEITEPTEEKEEKASSKDRDGYENVPESTRAWSRTIDTLTQMFPELHRRHTSVHTRDSTYTSPRLVPSTTTASYSSSVDPQEKRRSSSDVEEVRHRLSNHTMLRRGVPPRDRKDQMSNVNNEEQQKEEEEEEEENEEKEEKEPAEAADNEEEEEIRPLWLLMHSNRCSATGTFFTTTAAGNGRLLMDTPTGPLRRQPGCVDDYCVPFDQALFVPPNAGHDTMHRGPALLPPLITAPSTALTVAVPTTSIPTATETLMTNGQCAFAEELIARLNFWCARGEPRRRRWGINTAGVEPNVNFTNDSEATTTTTPTTSANTTNTTSASTSNTGKNSRGCLGSGVVLPLRLLFTRVGTIRFRPQESAVYCSKKGQQLLFLALAETTELVICAMQDSRPHNRRRKRRRDSKVRHRHSHDISDDDSDSDSSSEEDSDNGIKHHHHGVMSDNKSDSAEWGHYDHIAAEAVVEWSQGDSLKDEDEENDNNNVKNESSEKEKERSFTSSAYARRTSSPKHNRNTIKPSSLTTREKHQCRNERLKIEFRLARSKRLDAILVDTHSAKPIASLTLSQSRRFGQGPSEVVNDQVVQNTTFIVNSFSHYVAPLLRHLREDKILMVDMDRTLVDNAILAGEPPDMDGSTAATTTAWHQERGGIRGDLQLYCEERKDVHYLVTDGHKQAMRTETIYVRRGVREMLRHFHVEWGIPLILVTKSSLRRTEAILSQIFDPKGELFPEGGGRIFTAESIMRTLSSSTSNGTTHLDINKNDSDENNHNHNTTNTNTNNNNNNVTDWQLYQRNLARTPKSIIAVLHELDRASKPQSGSSQQPRNIAVLDDAPHVWVKADWPCTVSLAPYTLDRVDPPEYFSPNGLIVSMLISALYSSKCMVYPVSPLTKDAKDGHGTASERYHRRRRKEKRKDGDSDVDTSSSSSSASSVNSMDTEIAVKAATLRAKNSVESAHSLDSHADMNEAIVEENIAPAEEAVVEEVGGWNDGSHWASPDVEDVTPI</sequence>
<feature type="region of interest" description="Disordered" evidence="1">
    <location>
        <begin position="755"/>
        <end position="797"/>
    </location>
</feature>
<feature type="compositionally biased region" description="Low complexity" evidence="1">
    <location>
        <begin position="292"/>
        <end position="308"/>
    </location>
</feature>
<dbReference type="EMBL" id="NBCO01000013">
    <property type="protein sequence ID" value="ORC89164.1"/>
    <property type="molecule type" value="Genomic_DNA"/>
</dbReference>
<feature type="compositionally biased region" description="Acidic residues" evidence="1">
    <location>
        <begin position="588"/>
        <end position="600"/>
    </location>
</feature>
<gene>
    <name evidence="2" type="ORF">TM35_000131680</name>
</gene>
<feature type="compositionally biased region" description="Basic and acidic residues" evidence="1">
    <location>
        <begin position="543"/>
        <end position="558"/>
    </location>
</feature>
<feature type="compositionally biased region" description="Basic and acidic residues" evidence="1">
    <location>
        <begin position="473"/>
        <end position="485"/>
    </location>
</feature>
<feature type="region of interest" description="Disordered" evidence="1">
    <location>
        <begin position="854"/>
        <end position="911"/>
    </location>
</feature>
<name>A0A1X0NWT0_9TRYP</name>
<dbReference type="VEuPathDB" id="TriTrypDB:TM35_000131680"/>
<feature type="compositionally biased region" description="Basic and acidic residues" evidence="1">
    <location>
        <begin position="1350"/>
        <end position="1362"/>
    </location>
</feature>
<feature type="region of interest" description="Disordered" evidence="1">
    <location>
        <begin position="1347"/>
        <end position="1393"/>
    </location>
</feature>
<feature type="compositionally biased region" description="Low complexity" evidence="1">
    <location>
        <begin position="761"/>
        <end position="795"/>
    </location>
</feature>
<feature type="region of interest" description="Disordered" evidence="1">
    <location>
        <begin position="933"/>
        <end position="990"/>
    </location>
</feature>
<feature type="region of interest" description="Disordered" evidence="1">
    <location>
        <begin position="111"/>
        <end position="133"/>
    </location>
</feature>
<evidence type="ECO:0000313" key="3">
    <source>
        <dbReference type="Proteomes" id="UP000192257"/>
    </source>
</evidence>
<feature type="region of interest" description="Disordered" evidence="1">
    <location>
        <begin position="510"/>
        <end position="616"/>
    </location>
</feature>
<organism evidence="2 3">
    <name type="scientific">Trypanosoma theileri</name>
    <dbReference type="NCBI Taxonomy" id="67003"/>
    <lineage>
        <taxon>Eukaryota</taxon>
        <taxon>Discoba</taxon>
        <taxon>Euglenozoa</taxon>
        <taxon>Kinetoplastea</taxon>
        <taxon>Metakinetoplastina</taxon>
        <taxon>Trypanosomatida</taxon>
        <taxon>Trypanosomatidae</taxon>
        <taxon>Trypanosoma</taxon>
    </lineage>
</organism>
<dbReference type="Proteomes" id="UP000192257">
    <property type="component" value="Unassembled WGS sequence"/>
</dbReference>
<feature type="compositionally biased region" description="Basic and acidic residues" evidence="1">
    <location>
        <begin position="949"/>
        <end position="958"/>
    </location>
</feature>
<comment type="caution">
    <text evidence="2">The sequence shown here is derived from an EMBL/GenBank/DDBJ whole genome shotgun (WGS) entry which is preliminary data.</text>
</comment>
<feature type="region of interest" description="Disordered" evidence="1">
    <location>
        <begin position="186"/>
        <end position="308"/>
    </location>
</feature>
<dbReference type="OrthoDB" id="246010at2759"/>
<feature type="region of interest" description="Disordered" evidence="1">
    <location>
        <begin position="422"/>
        <end position="448"/>
    </location>
</feature>
<proteinExistence type="predicted"/>
<feature type="compositionally biased region" description="Basic residues" evidence="1">
    <location>
        <begin position="186"/>
        <end position="205"/>
    </location>
</feature>
<feature type="compositionally biased region" description="Polar residues" evidence="1">
    <location>
        <begin position="521"/>
        <end position="542"/>
    </location>
</feature>
<evidence type="ECO:0000313" key="2">
    <source>
        <dbReference type="EMBL" id="ORC89164.1"/>
    </source>
</evidence>
<protein>
    <submittedName>
        <fullName evidence="2">Uncharacterized protein</fullName>
    </submittedName>
</protein>
<dbReference type="RefSeq" id="XP_028883230.1">
    <property type="nucleotide sequence ID" value="XM_029025384.1"/>
</dbReference>
<feature type="compositionally biased region" description="Basic and acidic residues" evidence="1">
    <location>
        <begin position="210"/>
        <end position="221"/>
    </location>
</feature>
<feature type="compositionally biased region" description="Basic residues" evidence="1">
    <location>
        <begin position="857"/>
        <end position="874"/>
    </location>
</feature>
<dbReference type="PANTHER" id="PTHR42264">
    <property type="entry name" value="EPHRIN_REC_LIKE DOMAIN-CONTAINING PROTEIN"/>
    <property type="match status" value="1"/>
</dbReference>
<feature type="compositionally biased region" description="Low complexity" evidence="1">
    <location>
        <begin position="1230"/>
        <end position="1244"/>
    </location>
</feature>
<evidence type="ECO:0000256" key="1">
    <source>
        <dbReference type="SAM" id="MobiDB-lite"/>
    </source>
</evidence>
<dbReference type="GeneID" id="39985164"/>
<feature type="compositionally biased region" description="Basic and acidic residues" evidence="1">
    <location>
        <begin position="281"/>
        <end position="291"/>
    </location>
</feature>
<feature type="compositionally biased region" description="Acidic residues" evidence="1">
    <location>
        <begin position="878"/>
        <end position="893"/>
    </location>
</feature>
<feature type="region of interest" description="Disordered" evidence="1">
    <location>
        <begin position="462"/>
        <end position="492"/>
    </location>
</feature>
<keyword evidence="3" id="KW-1185">Reference proteome</keyword>
<feature type="region of interest" description="Disordered" evidence="1">
    <location>
        <begin position="1221"/>
        <end position="1244"/>
    </location>
</feature>
<reference evidence="2 3" key="1">
    <citation type="submission" date="2017-03" db="EMBL/GenBank/DDBJ databases">
        <title>An alternative strategy for trypanosome survival in the mammalian bloodstream revealed through genome and transcriptome analysis of the ubiquitous bovine parasite Trypanosoma (Megatrypanum) theileri.</title>
        <authorList>
            <person name="Kelly S."/>
            <person name="Ivens A."/>
            <person name="Mott A."/>
            <person name="O'Neill E."/>
            <person name="Emms D."/>
            <person name="Macleod O."/>
            <person name="Voorheis P."/>
            <person name="Matthews J."/>
            <person name="Matthews K."/>
            <person name="Carrington M."/>
        </authorList>
    </citation>
    <scope>NUCLEOTIDE SEQUENCE [LARGE SCALE GENOMIC DNA]</scope>
    <source>
        <strain evidence="2">Edinburgh</strain>
    </source>
</reference>
<feature type="compositionally biased region" description="Low complexity" evidence="1">
    <location>
        <begin position="422"/>
        <end position="445"/>
    </location>
</feature>
<feature type="compositionally biased region" description="Low complexity" evidence="1">
    <location>
        <begin position="1380"/>
        <end position="1393"/>
    </location>
</feature>